<dbReference type="Gene3D" id="3.90.550.10">
    <property type="entry name" value="Spore Coat Polysaccharide Biosynthesis Protein SpsA, Chain A"/>
    <property type="match status" value="1"/>
</dbReference>
<evidence type="ECO:0000313" key="7">
    <source>
        <dbReference type="EMBL" id="KKS46931.1"/>
    </source>
</evidence>
<dbReference type="InterPro" id="IPR029044">
    <property type="entry name" value="Nucleotide-diphossugar_trans"/>
</dbReference>
<dbReference type="Pfam" id="PF00535">
    <property type="entry name" value="Glycos_transf_2"/>
    <property type="match status" value="1"/>
</dbReference>
<comment type="similarity">
    <text evidence="2">Belongs to the glycosyltransferase 2 family.</text>
</comment>
<comment type="caution">
    <text evidence="7">The sequence shown here is derived from an EMBL/GenBank/DDBJ whole genome shotgun (WGS) entry which is preliminary data.</text>
</comment>
<dbReference type="GO" id="GO:0016757">
    <property type="term" value="F:glycosyltransferase activity"/>
    <property type="evidence" value="ECO:0007669"/>
    <property type="project" value="UniProtKB-KW"/>
</dbReference>
<dbReference type="SUPFAM" id="SSF53448">
    <property type="entry name" value="Nucleotide-diphospho-sugar transferases"/>
    <property type="match status" value="1"/>
</dbReference>
<evidence type="ECO:0000259" key="6">
    <source>
        <dbReference type="Pfam" id="PF00535"/>
    </source>
</evidence>
<dbReference type="Proteomes" id="UP000034036">
    <property type="component" value="Unassembled WGS sequence"/>
</dbReference>
<comment type="cofactor">
    <cofactor evidence="1">
        <name>Mg(2+)</name>
        <dbReference type="ChEBI" id="CHEBI:18420"/>
    </cofactor>
</comment>
<sequence>MASEASNKKIAAVIPAFNEAGRIEKVLDVVASHPAFSEVIVVDDASSDRTALIAKRYPVRVIQNKINLGKGRSIDKAIKSTDAEIIFFCDADVRGLSARIIDEITAPVVNEEVDMFIGMRNRKIYFLRFIVPFVPLLGGERALKKTLWNKLPEYYKERFRIETALNFYAELGGRGYKFKVFKGLTQTIKEKKYGLYNGFKQRVGMYRDILSAEWMLRRQNAEENMMPSEERQIELGQD</sequence>
<reference evidence="7 8" key="1">
    <citation type="journal article" date="2015" name="Nature">
        <title>rRNA introns, odd ribosomes, and small enigmatic genomes across a large radiation of phyla.</title>
        <authorList>
            <person name="Brown C.T."/>
            <person name="Hug L.A."/>
            <person name="Thomas B.C."/>
            <person name="Sharon I."/>
            <person name="Castelle C.J."/>
            <person name="Singh A."/>
            <person name="Wilkins M.J."/>
            <person name="Williams K.H."/>
            <person name="Banfield J.F."/>
        </authorList>
    </citation>
    <scope>NUCLEOTIDE SEQUENCE [LARGE SCALE GENOMIC DNA]</scope>
</reference>
<evidence type="ECO:0000256" key="4">
    <source>
        <dbReference type="ARBA" id="ARBA00022679"/>
    </source>
</evidence>
<gene>
    <name evidence="7" type="ORF">UV11_C0022G0007</name>
</gene>
<dbReference type="InterPro" id="IPR050256">
    <property type="entry name" value="Glycosyltransferase_2"/>
</dbReference>
<protein>
    <submittedName>
        <fullName evidence="7">Glycosyl transferase family 2</fullName>
    </submittedName>
</protein>
<dbReference type="PANTHER" id="PTHR48090:SF10">
    <property type="entry name" value="GLUCOSYL-3-PHOSPHOGLYCERATE SYNTHASE"/>
    <property type="match status" value="1"/>
</dbReference>
<proteinExistence type="inferred from homology"/>
<dbReference type="PANTHER" id="PTHR48090">
    <property type="entry name" value="UNDECAPRENYL-PHOSPHATE 4-DEOXY-4-FORMAMIDO-L-ARABINOSE TRANSFERASE-RELATED"/>
    <property type="match status" value="1"/>
</dbReference>
<keyword evidence="5" id="KW-0460">Magnesium</keyword>
<evidence type="ECO:0000256" key="2">
    <source>
        <dbReference type="ARBA" id="ARBA00006739"/>
    </source>
</evidence>
<dbReference type="STRING" id="1618659.UV11_C0022G0007"/>
<dbReference type="EMBL" id="LCDF01000022">
    <property type="protein sequence ID" value="KKS46931.1"/>
    <property type="molecule type" value="Genomic_DNA"/>
</dbReference>
<dbReference type="AlphaFoldDB" id="A0A0G1BKW3"/>
<keyword evidence="3" id="KW-0328">Glycosyltransferase</keyword>
<keyword evidence="4 7" id="KW-0808">Transferase</keyword>
<organism evidence="7 8">
    <name type="scientific">Candidatus Giovannonibacteria bacterium GW2011_GWF2_42_19</name>
    <dbReference type="NCBI Taxonomy" id="1618659"/>
    <lineage>
        <taxon>Bacteria</taxon>
        <taxon>Candidatus Giovannoniibacteriota</taxon>
    </lineage>
</organism>
<name>A0A0G1BKW3_9BACT</name>
<feature type="domain" description="Glycosyltransferase 2-like" evidence="6">
    <location>
        <begin position="13"/>
        <end position="94"/>
    </location>
</feature>
<evidence type="ECO:0000256" key="1">
    <source>
        <dbReference type="ARBA" id="ARBA00001946"/>
    </source>
</evidence>
<evidence type="ECO:0000313" key="8">
    <source>
        <dbReference type="Proteomes" id="UP000034036"/>
    </source>
</evidence>
<accession>A0A0G1BKW3</accession>
<dbReference type="InterPro" id="IPR001173">
    <property type="entry name" value="Glyco_trans_2-like"/>
</dbReference>
<evidence type="ECO:0000256" key="5">
    <source>
        <dbReference type="ARBA" id="ARBA00022842"/>
    </source>
</evidence>
<evidence type="ECO:0000256" key="3">
    <source>
        <dbReference type="ARBA" id="ARBA00022676"/>
    </source>
</evidence>